<dbReference type="Gene3D" id="3.40.1580.10">
    <property type="entry name" value="SMI1/KNR4-like"/>
    <property type="match status" value="1"/>
</dbReference>
<proteinExistence type="predicted"/>
<reference evidence="2 3" key="1">
    <citation type="submission" date="2021-02" db="EMBL/GenBank/DDBJ databases">
        <title>De Novo genome assembly of isolated myxobacteria.</title>
        <authorList>
            <person name="Stevens D.C."/>
        </authorList>
    </citation>
    <scope>NUCLEOTIDE SEQUENCE [LARGE SCALE GENOMIC DNA]</scope>
    <source>
        <strain evidence="2 3">SCHIC003</strain>
    </source>
</reference>
<feature type="domain" description="Knr4/Smi1-like" evidence="1">
    <location>
        <begin position="17"/>
        <end position="137"/>
    </location>
</feature>
<evidence type="ECO:0000313" key="2">
    <source>
        <dbReference type="EMBL" id="QSQ18255.1"/>
    </source>
</evidence>
<accession>A0ABX7NHB5</accession>
<dbReference type="SMART" id="SM00860">
    <property type="entry name" value="SMI1_KNR4"/>
    <property type="match status" value="1"/>
</dbReference>
<name>A0ABX7NHB5_9BACT</name>
<evidence type="ECO:0000313" key="3">
    <source>
        <dbReference type="Proteomes" id="UP000663090"/>
    </source>
</evidence>
<gene>
    <name evidence="2" type="ORF">JY572_14650</name>
</gene>
<dbReference type="InterPro" id="IPR037883">
    <property type="entry name" value="Knr4/Smi1-like_sf"/>
</dbReference>
<dbReference type="SUPFAM" id="SSF160631">
    <property type="entry name" value="SMI1/KNR4-like"/>
    <property type="match status" value="1"/>
</dbReference>
<dbReference type="InterPro" id="IPR018958">
    <property type="entry name" value="Knr4/Smi1-like_dom"/>
</dbReference>
<evidence type="ECO:0000259" key="1">
    <source>
        <dbReference type="SMART" id="SM00860"/>
    </source>
</evidence>
<dbReference type="Proteomes" id="UP000663090">
    <property type="component" value="Chromosome"/>
</dbReference>
<dbReference type="Pfam" id="PF09346">
    <property type="entry name" value="SMI1_KNR4"/>
    <property type="match status" value="1"/>
</dbReference>
<dbReference type="EMBL" id="CP071091">
    <property type="protein sequence ID" value="QSQ18255.1"/>
    <property type="molecule type" value="Genomic_DNA"/>
</dbReference>
<keyword evidence="3" id="KW-1185">Reference proteome</keyword>
<protein>
    <submittedName>
        <fullName evidence="2">SMI1/KNR4 family protein</fullName>
    </submittedName>
</protein>
<sequence>MDELLAEVSRSHHPRPPATSAEIAEFEARVGWKLDDELRAFYLHSNGAELFEPLPNAQYIILPLAKIRRARVAIRGRDEDSAGPPGWWALVNSQDGEWALLDVSAGQQPYPLLEAWHETFPGQCQRIAGSFREFLAAALAGGDRLYWLQEGGPLDK</sequence>
<organism evidence="2 3">
    <name type="scientific">Myxococcus landrumensis</name>
    <dbReference type="NCBI Taxonomy" id="2813577"/>
    <lineage>
        <taxon>Bacteria</taxon>
        <taxon>Pseudomonadati</taxon>
        <taxon>Myxococcota</taxon>
        <taxon>Myxococcia</taxon>
        <taxon>Myxococcales</taxon>
        <taxon>Cystobacterineae</taxon>
        <taxon>Myxococcaceae</taxon>
        <taxon>Myxococcus</taxon>
    </lineage>
</organism>